<comment type="caution">
    <text evidence="1">The sequence shown here is derived from an EMBL/GenBank/DDBJ whole genome shotgun (WGS) entry which is preliminary data.</text>
</comment>
<dbReference type="PANTHER" id="PTHR33395:SF22">
    <property type="entry name" value="REVERSE TRANSCRIPTASE DOMAIN-CONTAINING PROTEIN"/>
    <property type="match status" value="1"/>
</dbReference>
<name>A0ABQ9D8G4_9PASS</name>
<sequence>MQWVVQVTGDEVKAEEYNAFFASVFNIKSSCPQLPELEAGDGEVSAGPVIQEEMVSDLLSQLDTHKSMGPGGTQPRVTWKLAKELAKPLSTVYQQSWLTGEVPADWKKVNVGDVSR</sequence>
<proteinExistence type="predicted"/>
<protein>
    <submittedName>
        <fullName evidence="1">Rna-directed dna polymerase from mobile element jockey-like</fullName>
    </submittedName>
</protein>
<reference evidence="1" key="1">
    <citation type="submission" date="2019-10" db="EMBL/GenBank/DDBJ databases">
        <authorList>
            <person name="Soares A.E.R."/>
            <person name="Aleixo A."/>
            <person name="Schneider P."/>
            <person name="Miyaki C.Y."/>
            <person name="Schneider M.P."/>
            <person name="Mello C."/>
            <person name="Vasconcelos A.T.R."/>
        </authorList>
    </citation>
    <scope>NUCLEOTIDE SEQUENCE</scope>
    <source>
        <tissue evidence="1">Muscle</tissue>
    </source>
</reference>
<keyword evidence="2" id="KW-1185">Reference proteome</keyword>
<organism evidence="1 2">
    <name type="scientific">Willisornis vidua</name>
    <name type="common">Xingu scale-backed antbird</name>
    <dbReference type="NCBI Taxonomy" id="1566151"/>
    <lineage>
        <taxon>Eukaryota</taxon>
        <taxon>Metazoa</taxon>
        <taxon>Chordata</taxon>
        <taxon>Craniata</taxon>
        <taxon>Vertebrata</taxon>
        <taxon>Euteleostomi</taxon>
        <taxon>Archelosauria</taxon>
        <taxon>Archosauria</taxon>
        <taxon>Dinosauria</taxon>
        <taxon>Saurischia</taxon>
        <taxon>Theropoda</taxon>
        <taxon>Coelurosauria</taxon>
        <taxon>Aves</taxon>
        <taxon>Neognathae</taxon>
        <taxon>Neoaves</taxon>
        <taxon>Telluraves</taxon>
        <taxon>Australaves</taxon>
        <taxon>Passeriformes</taxon>
        <taxon>Thamnophilidae</taxon>
        <taxon>Willisornis</taxon>
    </lineage>
</organism>
<accession>A0ABQ9D8G4</accession>
<dbReference type="EMBL" id="WHWB01033841">
    <property type="protein sequence ID" value="KAJ7416327.1"/>
    <property type="molecule type" value="Genomic_DNA"/>
</dbReference>
<evidence type="ECO:0000313" key="2">
    <source>
        <dbReference type="Proteomes" id="UP001145742"/>
    </source>
</evidence>
<gene>
    <name evidence="1" type="ORF">WISP_72425</name>
</gene>
<dbReference type="PANTHER" id="PTHR33395">
    <property type="entry name" value="TRANSCRIPTASE, PUTATIVE-RELATED-RELATED"/>
    <property type="match status" value="1"/>
</dbReference>
<evidence type="ECO:0000313" key="1">
    <source>
        <dbReference type="EMBL" id="KAJ7416327.1"/>
    </source>
</evidence>
<dbReference type="Proteomes" id="UP001145742">
    <property type="component" value="Unassembled WGS sequence"/>
</dbReference>